<proteinExistence type="predicted"/>
<name>A0A8X6SSB4_TRICX</name>
<protein>
    <submittedName>
        <fullName evidence="1">Uncharacterized protein</fullName>
    </submittedName>
</protein>
<keyword evidence="2" id="KW-1185">Reference proteome</keyword>
<evidence type="ECO:0000313" key="1">
    <source>
        <dbReference type="EMBL" id="GFY13521.1"/>
    </source>
</evidence>
<organism evidence="1 2">
    <name type="scientific">Trichonephila clavipes</name>
    <name type="common">Golden silk orbweaver</name>
    <name type="synonym">Nephila clavipes</name>
    <dbReference type="NCBI Taxonomy" id="2585209"/>
    <lineage>
        <taxon>Eukaryota</taxon>
        <taxon>Metazoa</taxon>
        <taxon>Ecdysozoa</taxon>
        <taxon>Arthropoda</taxon>
        <taxon>Chelicerata</taxon>
        <taxon>Arachnida</taxon>
        <taxon>Araneae</taxon>
        <taxon>Araneomorphae</taxon>
        <taxon>Entelegynae</taxon>
        <taxon>Araneoidea</taxon>
        <taxon>Nephilidae</taxon>
        <taxon>Trichonephila</taxon>
    </lineage>
</organism>
<dbReference type="EMBL" id="BMAU01021323">
    <property type="protein sequence ID" value="GFY13521.1"/>
    <property type="molecule type" value="Genomic_DNA"/>
</dbReference>
<sequence length="101" mass="11231">MHLLYKPGRNVSIVQNLTRMYLVCVIVGRKDTASKDRVSGGHMTLPRGKTAVFHVWLCCIALHLQQKRAAVNNTVIQRTVTNGLLQGQLRVLLPVAYIPVA</sequence>
<gene>
    <name evidence="1" type="ORF">TNCV_4958911</name>
</gene>
<accession>A0A8X6SSB4</accession>
<reference evidence="1" key="1">
    <citation type="submission" date="2020-08" db="EMBL/GenBank/DDBJ databases">
        <title>Multicomponent nature underlies the extraordinary mechanical properties of spider dragline silk.</title>
        <authorList>
            <person name="Kono N."/>
            <person name="Nakamura H."/>
            <person name="Mori M."/>
            <person name="Yoshida Y."/>
            <person name="Ohtoshi R."/>
            <person name="Malay A.D."/>
            <person name="Moran D.A.P."/>
            <person name="Tomita M."/>
            <person name="Numata K."/>
            <person name="Arakawa K."/>
        </authorList>
    </citation>
    <scope>NUCLEOTIDE SEQUENCE</scope>
</reference>
<comment type="caution">
    <text evidence="1">The sequence shown here is derived from an EMBL/GenBank/DDBJ whole genome shotgun (WGS) entry which is preliminary data.</text>
</comment>
<dbReference type="Proteomes" id="UP000887159">
    <property type="component" value="Unassembled WGS sequence"/>
</dbReference>
<evidence type="ECO:0000313" key="2">
    <source>
        <dbReference type="Proteomes" id="UP000887159"/>
    </source>
</evidence>
<dbReference type="AlphaFoldDB" id="A0A8X6SSB4"/>